<feature type="domain" description="AAA+ ATPase" evidence="12">
    <location>
        <begin position="37"/>
        <end position="178"/>
    </location>
</feature>
<dbReference type="FunFam" id="1.20.272.10:FF:000003">
    <property type="entry name" value="DNA polymerase III subunit gamma/tau"/>
    <property type="match status" value="1"/>
</dbReference>
<keyword evidence="6 11" id="KW-0547">Nucleotide-binding</keyword>
<dbReference type="InterPro" id="IPR027417">
    <property type="entry name" value="P-loop_NTPase"/>
</dbReference>
<dbReference type="GO" id="GO:0003887">
    <property type="term" value="F:DNA-directed DNA polymerase activity"/>
    <property type="evidence" value="ECO:0007669"/>
    <property type="project" value="UniProtKB-KW"/>
</dbReference>
<dbReference type="Proteomes" id="UP000242301">
    <property type="component" value="Unassembled WGS sequence"/>
</dbReference>
<evidence type="ECO:0000256" key="1">
    <source>
        <dbReference type="ARBA" id="ARBA00006360"/>
    </source>
</evidence>
<dbReference type="GO" id="GO:0009360">
    <property type="term" value="C:DNA polymerase III complex"/>
    <property type="evidence" value="ECO:0007669"/>
    <property type="project" value="InterPro"/>
</dbReference>
<keyword evidence="14" id="KW-1185">Reference proteome</keyword>
<dbReference type="STRING" id="1715285.SOFFGTOCOR_0527"/>
<evidence type="ECO:0000256" key="11">
    <source>
        <dbReference type="RuleBase" id="RU364063"/>
    </source>
</evidence>
<dbReference type="GO" id="GO:0046872">
    <property type="term" value="F:metal ion binding"/>
    <property type="evidence" value="ECO:0007669"/>
    <property type="project" value="UniProtKB-KW"/>
</dbReference>
<evidence type="ECO:0000256" key="6">
    <source>
        <dbReference type="ARBA" id="ARBA00022741"/>
    </source>
</evidence>
<evidence type="ECO:0000256" key="3">
    <source>
        <dbReference type="ARBA" id="ARBA00022695"/>
    </source>
</evidence>
<keyword evidence="9 11" id="KW-0239">DNA-directed DNA polymerase</keyword>
<keyword evidence="3 11" id="KW-0548">Nucleotidyltransferase</keyword>
<organism evidence="13 14">
    <name type="scientific">Candidatus Providencia siddallii</name>
    <dbReference type="NCBI Taxonomy" id="1715285"/>
    <lineage>
        <taxon>Bacteria</taxon>
        <taxon>Pseudomonadati</taxon>
        <taxon>Pseudomonadota</taxon>
        <taxon>Gammaproteobacteria</taxon>
        <taxon>Enterobacterales</taxon>
        <taxon>Morganellaceae</taxon>
        <taxon>Providencia</taxon>
    </lineage>
</organism>
<dbReference type="Gene3D" id="3.40.50.300">
    <property type="entry name" value="P-loop containing nucleotide triphosphate hydrolases"/>
    <property type="match status" value="1"/>
</dbReference>
<dbReference type="InterPro" id="IPR003593">
    <property type="entry name" value="AAA+_ATPase"/>
</dbReference>
<dbReference type="InterPro" id="IPR022754">
    <property type="entry name" value="DNA_pol_III_gamma-3"/>
</dbReference>
<dbReference type="SMART" id="SM00382">
    <property type="entry name" value="AAA"/>
    <property type="match status" value="1"/>
</dbReference>
<dbReference type="GO" id="GO:0003677">
    <property type="term" value="F:DNA binding"/>
    <property type="evidence" value="ECO:0007669"/>
    <property type="project" value="InterPro"/>
</dbReference>
<dbReference type="FunFam" id="1.10.8.60:FF:000013">
    <property type="entry name" value="DNA polymerase III subunit gamma/tau"/>
    <property type="match status" value="1"/>
</dbReference>
<keyword evidence="4 11" id="KW-0235">DNA replication</keyword>
<dbReference type="Pfam" id="PF12169">
    <property type="entry name" value="DNA_pol3_gamma3"/>
    <property type="match status" value="1"/>
</dbReference>
<name>A0A0M6W7Q3_9GAMM</name>
<accession>A0A0M6W7Q3</accession>
<dbReference type="EC" id="2.7.7.7" evidence="11"/>
<dbReference type="InterPro" id="IPR008921">
    <property type="entry name" value="DNA_pol3_clamp-load_cplx_C"/>
</dbReference>
<evidence type="ECO:0000256" key="8">
    <source>
        <dbReference type="ARBA" id="ARBA00022840"/>
    </source>
</evidence>
<comment type="catalytic activity">
    <reaction evidence="10 11">
        <text>DNA(n) + a 2'-deoxyribonucleoside 5'-triphosphate = DNA(n+1) + diphosphate</text>
        <dbReference type="Rhea" id="RHEA:22508"/>
        <dbReference type="Rhea" id="RHEA-COMP:17339"/>
        <dbReference type="Rhea" id="RHEA-COMP:17340"/>
        <dbReference type="ChEBI" id="CHEBI:33019"/>
        <dbReference type="ChEBI" id="CHEBI:61560"/>
        <dbReference type="ChEBI" id="CHEBI:173112"/>
        <dbReference type="EC" id="2.7.7.7"/>
    </reaction>
</comment>
<evidence type="ECO:0000256" key="10">
    <source>
        <dbReference type="ARBA" id="ARBA00049244"/>
    </source>
</evidence>
<evidence type="ECO:0000256" key="7">
    <source>
        <dbReference type="ARBA" id="ARBA00022833"/>
    </source>
</evidence>
<dbReference type="PANTHER" id="PTHR11669">
    <property type="entry name" value="REPLICATION FACTOR C / DNA POLYMERASE III GAMMA-TAU SUBUNIT"/>
    <property type="match status" value="1"/>
</dbReference>
<dbReference type="PANTHER" id="PTHR11669:SF0">
    <property type="entry name" value="PROTEIN STICHEL-LIKE 2"/>
    <property type="match status" value="1"/>
</dbReference>
<comment type="function">
    <text evidence="11">DNA polymerase III is a complex, multichain enzyme responsible for most of the replicative synthesis in bacteria. This DNA polymerase also exhibits 3' to 5' exonuclease activity.</text>
</comment>
<dbReference type="Pfam" id="PF13177">
    <property type="entry name" value="DNA_pol3_delta2"/>
    <property type="match status" value="1"/>
</dbReference>
<dbReference type="SUPFAM" id="SSF48019">
    <property type="entry name" value="post-AAA+ oligomerization domain-like"/>
    <property type="match status" value="1"/>
</dbReference>
<evidence type="ECO:0000313" key="13">
    <source>
        <dbReference type="EMBL" id="CRK85934.1"/>
    </source>
</evidence>
<dbReference type="NCBIfam" id="TIGR02397">
    <property type="entry name" value="dnaX_nterm"/>
    <property type="match status" value="1"/>
</dbReference>
<keyword evidence="5" id="KW-0479">Metal-binding</keyword>
<keyword evidence="8 11" id="KW-0067">ATP-binding</keyword>
<reference evidence="14" key="1">
    <citation type="submission" date="2015-05" db="EMBL/GenBank/DDBJ databases">
        <authorList>
            <person name="Manzano-Marin A."/>
        </authorList>
    </citation>
    <scope>NUCLEOTIDE SEQUENCE [LARGE SCALE GENOMIC DNA]</scope>
    <source>
        <strain evidence="14">officinalis</strain>
    </source>
</reference>
<dbReference type="NCBIfam" id="NF005942">
    <property type="entry name" value="PRK07994.1"/>
    <property type="match status" value="1"/>
</dbReference>
<dbReference type="SUPFAM" id="SSF52540">
    <property type="entry name" value="P-loop containing nucleoside triphosphate hydrolases"/>
    <property type="match status" value="1"/>
</dbReference>
<sequence length="368" mass="41802">MNYQVLARKWRPKRFSDVVGQHYVLAALINGLRNKQLHHGYLFSGIRGIGKTTIARIFIKGLNCETSITATPCCECINCIEIEQGCFIDSIEVDAASRTKVEDIRDLLDNVQYLPTKGRFKVYLIDEVHMLSRYSFNALLKTLEEPPEHIKFLFATTDIQKLPVTILSRCLKLNLKVLNIPQINAKLELILNTENIKYDKNAIYLIASVSEGSLRDALNLTDQAIMIGQGRITYENVSQMLGILDEDKSLSIIESLICADSLTVMEIIEQIVYSGFDLENLLVDVLSRLHSIAMIQLLPTKQESELISIDNRLKKIAKNISPENLQLFYQILLAGRKELAYAPEKRMGVEMIFLRALAFHPKFIVDEI</sequence>
<gene>
    <name evidence="11 13" type="primary">dnaX</name>
    <name evidence="13" type="ORF">SOFFGTOCOR_0527</name>
</gene>
<evidence type="ECO:0000256" key="4">
    <source>
        <dbReference type="ARBA" id="ARBA00022705"/>
    </source>
</evidence>
<evidence type="ECO:0000256" key="5">
    <source>
        <dbReference type="ARBA" id="ARBA00022723"/>
    </source>
</evidence>
<dbReference type="CDD" id="cd00009">
    <property type="entry name" value="AAA"/>
    <property type="match status" value="1"/>
</dbReference>
<dbReference type="GO" id="GO:0006261">
    <property type="term" value="P:DNA-templated DNA replication"/>
    <property type="evidence" value="ECO:0007669"/>
    <property type="project" value="TreeGrafter"/>
</dbReference>
<evidence type="ECO:0000313" key="14">
    <source>
        <dbReference type="Proteomes" id="UP000242301"/>
    </source>
</evidence>
<proteinExistence type="inferred from homology"/>
<comment type="similarity">
    <text evidence="1 11">Belongs to the DnaX/STICHEL family.</text>
</comment>
<dbReference type="FunFam" id="3.40.50.300:FF:000014">
    <property type="entry name" value="DNA polymerase III subunit gamma/tau"/>
    <property type="match status" value="1"/>
</dbReference>
<keyword evidence="7" id="KW-0862">Zinc</keyword>
<dbReference type="AlphaFoldDB" id="A0A0M6W7Q3"/>
<protein>
    <recommendedName>
        <fullName evidence="11">DNA polymerase III subunit gamma/tau</fullName>
        <ecNumber evidence="11">2.7.7.7</ecNumber>
    </recommendedName>
</protein>
<dbReference type="InterPro" id="IPR050238">
    <property type="entry name" value="DNA_Rep/Repair_Clamp_Loader"/>
</dbReference>
<evidence type="ECO:0000259" key="12">
    <source>
        <dbReference type="SMART" id="SM00382"/>
    </source>
</evidence>
<dbReference type="Gene3D" id="1.10.8.60">
    <property type="match status" value="1"/>
</dbReference>
<keyword evidence="2 11" id="KW-0808">Transferase</keyword>
<dbReference type="Pfam" id="PF22608">
    <property type="entry name" value="DNAX_ATPase_lid"/>
    <property type="match status" value="1"/>
</dbReference>
<comment type="subunit">
    <text evidence="11">DNA polymerase III contains a core (composed of alpha, epsilon and theta chains) that associates with a tau subunit. This core dimerizes to form the POLIII' complex. PolIII' associates with the gamma complex (composed of gamma, delta, delta', psi and chi chains) and with the beta chain to form the complete DNA polymerase III complex.</text>
</comment>
<dbReference type="InterPro" id="IPR045085">
    <property type="entry name" value="HLD_clamp_pol_III_gamma_tau"/>
</dbReference>
<evidence type="ECO:0000256" key="2">
    <source>
        <dbReference type="ARBA" id="ARBA00022679"/>
    </source>
</evidence>
<dbReference type="GO" id="GO:0005524">
    <property type="term" value="F:ATP binding"/>
    <property type="evidence" value="ECO:0007669"/>
    <property type="project" value="UniProtKB-KW"/>
</dbReference>
<dbReference type="CDD" id="cd18137">
    <property type="entry name" value="HLD_clamp_pol_III_gamma_tau"/>
    <property type="match status" value="1"/>
</dbReference>
<dbReference type="InterPro" id="IPR012763">
    <property type="entry name" value="DNA_pol_III_sug/sutau_N"/>
</dbReference>
<dbReference type="EMBL" id="CVRF01000003">
    <property type="protein sequence ID" value="CRK85934.1"/>
    <property type="molecule type" value="Genomic_DNA"/>
</dbReference>
<dbReference type="Gene3D" id="1.20.272.10">
    <property type="match status" value="1"/>
</dbReference>
<evidence type="ECO:0000256" key="9">
    <source>
        <dbReference type="ARBA" id="ARBA00022932"/>
    </source>
</evidence>